<evidence type="ECO:0000313" key="3">
    <source>
        <dbReference type="Proteomes" id="UP001523216"/>
    </source>
</evidence>
<feature type="domain" description="BON" evidence="1">
    <location>
        <begin position="34"/>
        <end position="101"/>
    </location>
</feature>
<protein>
    <submittedName>
        <fullName evidence="2">BON domain-containing protein</fullName>
    </submittedName>
</protein>
<name>A0ABT0YCP3_9ACTN</name>
<proteinExistence type="predicted"/>
<dbReference type="PROSITE" id="PS50914">
    <property type="entry name" value="BON"/>
    <property type="match status" value="1"/>
</dbReference>
<keyword evidence="3" id="KW-1185">Reference proteome</keyword>
<gene>
    <name evidence="2" type="ORF">LXN57_40400</name>
</gene>
<dbReference type="EMBL" id="JAMQOL010000066">
    <property type="protein sequence ID" value="MCM4083828.1"/>
    <property type="molecule type" value="Genomic_DNA"/>
</dbReference>
<dbReference type="Pfam" id="PF04972">
    <property type="entry name" value="BON"/>
    <property type="match status" value="1"/>
</dbReference>
<evidence type="ECO:0000313" key="2">
    <source>
        <dbReference type="EMBL" id="MCM4083828.1"/>
    </source>
</evidence>
<comment type="caution">
    <text evidence="2">The sequence shown here is derived from an EMBL/GenBank/DDBJ whole genome shotgun (WGS) entry which is preliminary data.</text>
</comment>
<dbReference type="InterPro" id="IPR007055">
    <property type="entry name" value="BON_dom"/>
</dbReference>
<dbReference type="Proteomes" id="UP001523216">
    <property type="component" value="Unassembled WGS sequence"/>
</dbReference>
<dbReference type="RefSeq" id="WP_251803596.1">
    <property type="nucleotide sequence ID" value="NZ_JAMQOL010000066.1"/>
</dbReference>
<accession>A0ABT0YCP3</accession>
<organism evidence="2 3">
    <name type="scientific">Paractinoplanes hotanensis</name>
    <dbReference type="NCBI Taxonomy" id="2906497"/>
    <lineage>
        <taxon>Bacteria</taxon>
        <taxon>Bacillati</taxon>
        <taxon>Actinomycetota</taxon>
        <taxon>Actinomycetes</taxon>
        <taxon>Micromonosporales</taxon>
        <taxon>Micromonosporaceae</taxon>
        <taxon>Paractinoplanes</taxon>
    </lineage>
</organism>
<sequence length="101" mass="11029">MYFWSFPDWYDATPFHWCTTDDASTERTDQPLTVDQRLTREVAQALLSDPAVTSGLVDLRVHNGVAILDGTIDSEDARAAAVATAESVSGIRDVCNALVLD</sequence>
<evidence type="ECO:0000259" key="1">
    <source>
        <dbReference type="PROSITE" id="PS50914"/>
    </source>
</evidence>
<reference evidence="2 3" key="1">
    <citation type="submission" date="2022-06" db="EMBL/GenBank/DDBJ databases">
        <title>Actinoplanes abujensis sp. nov., isolated from Nigerian arid soil.</title>
        <authorList>
            <person name="Ding P."/>
        </authorList>
    </citation>
    <scope>NUCLEOTIDE SEQUENCE [LARGE SCALE GENOMIC DNA]</scope>
    <source>
        <strain evidence="3">TRM88002</strain>
    </source>
</reference>
<dbReference type="Gene3D" id="3.30.1340.30">
    <property type="match status" value="1"/>
</dbReference>